<evidence type="ECO:0000256" key="1">
    <source>
        <dbReference type="SAM" id="MobiDB-lite"/>
    </source>
</evidence>
<accession>A0ABD1NBB9</accession>
<reference evidence="2 3" key="1">
    <citation type="submission" date="2024-08" db="EMBL/GenBank/DDBJ databases">
        <title>Insights into the chromosomal genome structure of Flemingia macrophylla.</title>
        <authorList>
            <person name="Ding Y."/>
            <person name="Zhao Y."/>
            <person name="Bi W."/>
            <person name="Wu M."/>
            <person name="Zhao G."/>
            <person name="Gong Y."/>
            <person name="Li W."/>
            <person name="Zhang P."/>
        </authorList>
    </citation>
    <scope>NUCLEOTIDE SEQUENCE [LARGE SCALE GENOMIC DNA]</scope>
    <source>
        <strain evidence="2">DYQJB</strain>
        <tissue evidence="2">Leaf</tissue>
    </source>
</reference>
<protein>
    <submittedName>
        <fullName evidence="2">Uncharacterized protein</fullName>
    </submittedName>
</protein>
<organism evidence="2 3">
    <name type="scientific">Flemingia macrophylla</name>
    <dbReference type="NCBI Taxonomy" id="520843"/>
    <lineage>
        <taxon>Eukaryota</taxon>
        <taxon>Viridiplantae</taxon>
        <taxon>Streptophyta</taxon>
        <taxon>Embryophyta</taxon>
        <taxon>Tracheophyta</taxon>
        <taxon>Spermatophyta</taxon>
        <taxon>Magnoliopsida</taxon>
        <taxon>eudicotyledons</taxon>
        <taxon>Gunneridae</taxon>
        <taxon>Pentapetalae</taxon>
        <taxon>rosids</taxon>
        <taxon>fabids</taxon>
        <taxon>Fabales</taxon>
        <taxon>Fabaceae</taxon>
        <taxon>Papilionoideae</taxon>
        <taxon>50 kb inversion clade</taxon>
        <taxon>NPAAA clade</taxon>
        <taxon>indigoferoid/millettioid clade</taxon>
        <taxon>Phaseoleae</taxon>
        <taxon>Flemingia</taxon>
    </lineage>
</organism>
<dbReference type="Proteomes" id="UP001603857">
    <property type="component" value="Unassembled WGS sequence"/>
</dbReference>
<gene>
    <name evidence="2" type="ORF">Fmac_006685</name>
</gene>
<comment type="caution">
    <text evidence="2">The sequence shown here is derived from an EMBL/GenBank/DDBJ whole genome shotgun (WGS) entry which is preliminary data.</text>
</comment>
<sequence length="66" mass="7385">MKPHVSGEASLANESRRSAAGEKLHQVCKAAMVAITTTNHRTNQRLGRRQEEPIRTLMFLGSWSHT</sequence>
<proteinExistence type="predicted"/>
<evidence type="ECO:0000313" key="2">
    <source>
        <dbReference type="EMBL" id="KAL2345400.1"/>
    </source>
</evidence>
<feature type="compositionally biased region" description="Basic and acidic residues" evidence="1">
    <location>
        <begin position="14"/>
        <end position="23"/>
    </location>
</feature>
<name>A0ABD1NBB9_9FABA</name>
<feature type="region of interest" description="Disordered" evidence="1">
    <location>
        <begin position="1"/>
        <end position="23"/>
    </location>
</feature>
<evidence type="ECO:0000313" key="3">
    <source>
        <dbReference type="Proteomes" id="UP001603857"/>
    </source>
</evidence>
<keyword evidence="3" id="KW-1185">Reference proteome</keyword>
<dbReference type="AlphaFoldDB" id="A0ABD1NBB9"/>
<dbReference type="EMBL" id="JBGMDY010000002">
    <property type="protein sequence ID" value="KAL2345400.1"/>
    <property type="molecule type" value="Genomic_DNA"/>
</dbReference>